<organism evidence="3 4">
    <name type="scientific">Roseovarius nanhaiticus</name>
    <dbReference type="NCBI Taxonomy" id="573024"/>
    <lineage>
        <taxon>Bacteria</taxon>
        <taxon>Pseudomonadati</taxon>
        <taxon>Pseudomonadota</taxon>
        <taxon>Alphaproteobacteria</taxon>
        <taxon>Rhodobacterales</taxon>
        <taxon>Roseobacteraceae</taxon>
        <taxon>Roseovarius</taxon>
    </lineage>
</organism>
<keyword evidence="4" id="KW-1185">Reference proteome</keyword>
<feature type="compositionally biased region" description="Acidic residues" evidence="1">
    <location>
        <begin position="65"/>
        <end position="85"/>
    </location>
</feature>
<gene>
    <name evidence="3" type="ORF">SAMN05421666_2576</name>
</gene>
<name>A0A1N7H6D7_9RHOB</name>
<evidence type="ECO:0000256" key="2">
    <source>
        <dbReference type="SAM" id="Phobius"/>
    </source>
</evidence>
<reference evidence="3 4" key="1">
    <citation type="submission" date="2017-01" db="EMBL/GenBank/DDBJ databases">
        <authorList>
            <person name="Mah S.A."/>
            <person name="Swanson W.J."/>
            <person name="Moy G.W."/>
            <person name="Vacquier V.D."/>
        </authorList>
    </citation>
    <scope>NUCLEOTIDE SEQUENCE [LARGE SCALE GENOMIC DNA]</scope>
    <source>
        <strain evidence="3 4">DSM 29590</strain>
    </source>
</reference>
<evidence type="ECO:0000313" key="4">
    <source>
        <dbReference type="Proteomes" id="UP000186019"/>
    </source>
</evidence>
<keyword evidence="2" id="KW-0812">Transmembrane</keyword>
<dbReference type="EMBL" id="FTNV01000002">
    <property type="protein sequence ID" value="SIS20382.1"/>
    <property type="molecule type" value="Genomic_DNA"/>
</dbReference>
<evidence type="ECO:0000256" key="1">
    <source>
        <dbReference type="SAM" id="MobiDB-lite"/>
    </source>
</evidence>
<feature type="transmembrane region" description="Helical" evidence="2">
    <location>
        <begin position="6"/>
        <end position="28"/>
    </location>
</feature>
<accession>A0A1N7H6D7</accession>
<sequence>MPRRLMTGQIIAMILLTPFGLAFIYAGVHEYLRLRSSDGASYGLVYDEETGTTHISGIAEHEDAYDPEEFDPNDFNGSDDEAGKS</sequence>
<keyword evidence="2" id="KW-0472">Membrane</keyword>
<proteinExistence type="predicted"/>
<feature type="region of interest" description="Disordered" evidence="1">
    <location>
        <begin position="61"/>
        <end position="85"/>
    </location>
</feature>
<dbReference type="Proteomes" id="UP000186019">
    <property type="component" value="Unassembled WGS sequence"/>
</dbReference>
<dbReference type="AlphaFoldDB" id="A0A1N7H6D7"/>
<protein>
    <submittedName>
        <fullName evidence="3">Uncharacterized protein</fullName>
    </submittedName>
</protein>
<evidence type="ECO:0000313" key="3">
    <source>
        <dbReference type="EMBL" id="SIS20382.1"/>
    </source>
</evidence>
<keyword evidence="2" id="KW-1133">Transmembrane helix</keyword>